<proteinExistence type="predicted"/>
<dbReference type="AlphaFoldDB" id="A0A4R0NNN6"/>
<feature type="transmembrane region" description="Helical" evidence="4">
    <location>
        <begin position="389"/>
        <end position="408"/>
    </location>
</feature>
<keyword evidence="4" id="KW-0812">Transmembrane</keyword>
<dbReference type="Pfam" id="PF13181">
    <property type="entry name" value="TPR_8"/>
    <property type="match status" value="1"/>
</dbReference>
<dbReference type="EMBL" id="SJSL01000001">
    <property type="protein sequence ID" value="TCD02511.1"/>
    <property type="molecule type" value="Genomic_DNA"/>
</dbReference>
<name>A0A4R0NNN6_9SPHI</name>
<feature type="repeat" description="TPR" evidence="3">
    <location>
        <begin position="433"/>
        <end position="466"/>
    </location>
</feature>
<evidence type="ECO:0000313" key="6">
    <source>
        <dbReference type="EMBL" id="TCD02511.1"/>
    </source>
</evidence>
<dbReference type="RefSeq" id="WP_131592120.1">
    <property type="nucleotide sequence ID" value="NZ_SJSL01000001.1"/>
</dbReference>
<feature type="transmembrane region" description="Helical" evidence="4">
    <location>
        <begin position="262"/>
        <end position="282"/>
    </location>
</feature>
<feature type="repeat" description="TPR" evidence="3">
    <location>
        <begin position="630"/>
        <end position="663"/>
    </location>
</feature>
<evidence type="ECO:0000256" key="5">
    <source>
        <dbReference type="SAM" id="SignalP"/>
    </source>
</evidence>
<keyword evidence="1" id="KW-0677">Repeat</keyword>
<evidence type="ECO:0000256" key="2">
    <source>
        <dbReference type="ARBA" id="ARBA00022803"/>
    </source>
</evidence>
<feature type="repeat" description="TPR" evidence="3">
    <location>
        <begin position="467"/>
        <end position="500"/>
    </location>
</feature>
<feature type="transmembrane region" description="Helical" evidence="4">
    <location>
        <begin position="302"/>
        <end position="318"/>
    </location>
</feature>
<keyword evidence="2 3" id="KW-0802">TPR repeat</keyword>
<accession>A0A4R0NNN6</accession>
<feature type="transmembrane region" description="Helical" evidence="4">
    <location>
        <begin position="179"/>
        <end position="207"/>
    </location>
</feature>
<dbReference type="OrthoDB" id="629822at2"/>
<evidence type="ECO:0000256" key="4">
    <source>
        <dbReference type="SAM" id="Phobius"/>
    </source>
</evidence>
<dbReference type="InterPro" id="IPR011990">
    <property type="entry name" value="TPR-like_helical_dom_sf"/>
</dbReference>
<feature type="transmembrane region" description="Helical" evidence="4">
    <location>
        <begin position="357"/>
        <end position="377"/>
    </location>
</feature>
<reference evidence="6 7" key="1">
    <citation type="submission" date="2019-02" db="EMBL/GenBank/DDBJ databases">
        <title>Pedobacter sp. RP-1-14 sp. nov., isolated from Arctic soil.</title>
        <authorList>
            <person name="Dahal R.H."/>
        </authorList>
    </citation>
    <scope>NUCLEOTIDE SEQUENCE [LARGE SCALE GENOMIC DNA]</scope>
    <source>
        <strain evidence="6 7">RP-1-14</strain>
    </source>
</reference>
<organism evidence="6 7">
    <name type="scientific">Pedobacter psychroterrae</name>
    <dbReference type="NCBI Taxonomy" id="2530453"/>
    <lineage>
        <taxon>Bacteria</taxon>
        <taxon>Pseudomonadati</taxon>
        <taxon>Bacteroidota</taxon>
        <taxon>Sphingobacteriia</taxon>
        <taxon>Sphingobacteriales</taxon>
        <taxon>Sphingobacteriaceae</taxon>
        <taxon>Pedobacter</taxon>
    </lineage>
</organism>
<sequence>MTKPNKNIFKLAVVLLVVLIAAYANHFENEFHFDDFHTIVNNVYIRNIANIPQFFSDPKMFSVDPDHHGLRPLVTATLAIDYWLGGGQMILFYFHLSTFLWFIFLGLIMYFLYKKLLEISFQHSWIPYISLFAVAWFLLHTANAETINYVISRSDVLSTFFITAAFAVYVLYPDRRKWYLYVILAVIGVFAKETVLVLIIVLFFYILLFEKQLSVAELFKARNFKTVLNVVLALLPVFIVVAAVQFYTLSKIEAIPGISNPAGYYWLTQCYVWLHYFISFFFPVSLSADTDWTVITNAFDRRIVAGVVFVVLLVITIFKTSAKKETKPIAFGLIWFAAALLPTSVAPFAEVMNDHRMFFPFIGLALSVVTFIGLRLIRQEKRIMASQPFRIIIAGSVLIILGLNAYGVHERNKVWRDEETLWYDVTIKSPLNGRGLMNYGLSQMGKGNFETALNYYERALPMLPTYSYLYINIGIAKGATGHHKEAEDNFKKAIFFAPNAFDSYMFYARYLKENNKNEEARPLAERALSLNPQSFMNLTVLMEIYNNLGLWTELQQTAEQTLTLLPNDPAAIEFLAAAKRKKPLVNKPNTKSKNSPEDLLNLSLAFYKVGMYEKCIQACRQAIELKPDYADAYSNIAAAYNQLKRWEDGAAAAKKALEIDPDHALAKGNLKWALTKSYQ</sequence>
<feature type="repeat" description="TPR" evidence="3">
    <location>
        <begin position="596"/>
        <end position="629"/>
    </location>
</feature>
<feature type="transmembrane region" description="Helical" evidence="4">
    <location>
        <begin position="125"/>
        <end position="144"/>
    </location>
</feature>
<feature type="transmembrane region" description="Helical" evidence="4">
    <location>
        <begin position="227"/>
        <end position="250"/>
    </location>
</feature>
<evidence type="ECO:0000256" key="3">
    <source>
        <dbReference type="PROSITE-ProRule" id="PRU00339"/>
    </source>
</evidence>
<dbReference type="InterPro" id="IPR019734">
    <property type="entry name" value="TPR_rpt"/>
</dbReference>
<feature type="transmembrane region" description="Helical" evidence="4">
    <location>
        <begin position="90"/>
        <end position="113"/>
    </location>
</feature>
<protein>
    <submittedName>
        <fullName evidence="6">Tetratricopeptide repeat protein</fullName>
    </submittedName>
</protein>
<dbReference type="PANTHER" id="PTHR44227:SF3">
    <property type="entry name" value="PROTEIN O-MANNOSYL-TRANSFERASE TMTC4"/>
    <property type="match status" value="1"/>
</dbReference>
<dbReference type="SUPFAM" id="SSF48452">
    <property type="entry name" value="TPR-like"/>
    <property type="match status" value="1"/>
</dbReference>
<dbReference type="SMART" id="SM00028">
    <property type="entry name" value="TPR"/>
    <property type="match status" value="5"/>
</dbReference>
<comment type="caution">
    <text evidence="6">The sequence shown here is derived from an EMBL/GenBank/DDBJ whole genome shotgun (WGS) entry which is preliminary data.</text>
</comment>
<gene>
    <name evidence="6" type="ORF">EZ437_00545</name>
</gene>
<keyword evidence="5" id="KW-0732">Signal</keyword>
<keyword evidence="7" id="KW-1185">Reference proteome</keyword>
<keyword evidence="4" id="KW-1133">Transmembrane helix</keyword>
<evidence type="ECO:0000256" key="1">
    <source>
        <dbReference type="ARBA" id="ARBA00022737"/>
    </source>
</evidence>
<evidence type="ECO:0000313" key="7">
    <source>
        <dbReference type="Proteomes" id="UP000293347"/>
    </source>
</evidence>
<feature type="signal peptide" evidence="5">
    <location>
        <begin position="1"/>
        <end position="26"/>
    </location>
</feature>
<feature type="transmembrane region" description="Helical" evidence="4">
    <location>
        <begin position="330"/>
        <end position="351"/>
    </location>
</feature>
<feature type="chain" id="PRO_5020933422" evidence="5">
    <location>
        <begin position="27"/>
        <end position="679"/>
    </location>
</feature>
<feature type="transmembrane region" description="Helical" evidence="4">
    <location>
        <begin position="156"/>
        <end position="172"/>
    </location>
</feature>
<keyword evidence="4" id="KW-0472">Membrane</keyword>
<dbReference type="PANTHER" id="PTHR44227">
    <property type="match status" value="1"/>
</dbReference>
<dbReference type="PROSITE" id="PS50005">
    <property type="entry name" value="TPR"/>
    <property type="match status" value="4"/>
</dbReference>
<dbReference type="Pfam" id="PF13414">
    <property type="entry name" value="TPR_11"/>
    <property type="match status" value="1"/>
</dbReference>
<dbReference type="Gene3D" id="1.25.40.10">
    <property type="entry name" value="Tetratricopeptide repeat domain"/>
    <property type="match status" value="2"/>
</dbReference>
<dbReference type="InterPro" id="IPR052346">
    <property type="entry name" value="O-mannosyl-transferase_TMTC"/>
</dbReference>
<dbReference type="Proteomes" id="UP000293347">
    <property type="component" value="Unassembled WGS sequence"/>
</dbReference>